<evidence type="ECO:0000313" key="3">
    <source>
        <dbReference type="Proteomes" id="UP000034098"/>
    </source>
</evidence>
<evidence type="ECO:0000259" key="1">
    <source>
        <dbReference type="Pfam" id="PF04480"/>
    </source>
</evidence>
<dbReference type="Gene3D" id="3.40.960.10">
    <property type="entry name" value="VSR Endonuclease"/>
    <property type="match status" value="1"/>
</dbReference>
<dbReference type="PATRIC" id="fig|69370.6.peg.1711"/>
<proteinExistence type="predicted"/>
<keyword evidence="3" id="KW-1185">Reference proteome</keyword>
<protein>
    <recommendedName>
        <fullName evidence="1">DUF559 domain-containing protein</fullName>
    </recommendedName>
</protein>
<dbReference type="Pfam" id="PF04480">
    <property type="entry name" value="DUF559"/>
    <property type="match status" value="1"/>
</dbReference>
<accession>A0A0M2HEP9</accession>
<dbReference type="OrthoDB" id="4701311at2"/>
<dbReference type="AlphaFoldDB" id="A0A0M2HEP9"/>
<comment type="caution">
    <text evidence="2">The sequence shown here is derived from an EMBL/GenBank/DDBJ whole genome shotgun (WGS) entry which is preliminary data.</text>
</comment>
<feature type="domain" description="DUF559" evidence="1">
    <location>
        <begin position="194"/>
        <end position="269"/>
    </location>
</feature>
<dbReference type="Proteomes" id="UP000034098">
    <property type="component" value="Unassembled WGS sequence"/>
</dbReference>
<gene>
    <name evidence="2" type="ORF">RS82_01680</name>
</gene>
<sequence>MADLMVELHARGGVALRAALMKAGVSGYTIECAMAAGLVTRPRRGWVAVPDADPHLMAAARAGVVLTCITRAKRLGLWVLAEDGPHVGAPPSASRLKLQNQKATVHWARPLEPRAPGTLEDSILNTLLLVARCQPHESALAVWESALNLQLVDKAELARLPLAESVRGLLEEATPFADSGLETIFRTRLRWLRLPLRSQIWIHGHRADFLIGDRLVVQIDGGHHVGLQRAEDVAHDAALMLLGHHVIRVTYVQVIERWHEVQDLIMRAVAQGLHRAS</sequence>
<name>A0A0M2HEP9_MICTR</name>
<organism evidence="2 3">
    <name type="scientific">Microbacterium trichothecenolyticum</name>
    <name type="common">Aureobacterium trichothecenolyticum</name>
    <dbReference type="NCBI Taxonomy" id="69370"/>
    <lineage>
        <taxon>Bacteria</taxon>
        <taxon>Bacillati</taxon>
        <taxon>Actinomycetota</taxon>
        <taxon>Actinomycetes</taxon>
        <taxon>Micrococcales</taxon>
        <taxon>Microbacteriaceae</taxon>
        <taxon>Microbacterium</taxon>
    </lineage>
</organism>
<dbReference type="EMBL" id="JYJA01000032">
    <property type="protein sequence ID" value="KJL43186.1"/>
    <property type="molecule type" value="Genomic_DNA"/>
</dbReference>
<dbReference type="RefSeq" id="WP_045298198.1">
    <property type="nucleotide sequence ID" value="NZ_JYJA01000032.1"/>
</dbReference>
<evidence type="ECO:0000313" key="2">
    <source>
        <dbReference type="EMBL" id="KJL43186.1"/>
    </source>
</evidence>
<reference evidence="2 3" key="1">
    <citation type="submission" date="2015-02" db="EMBL/GenBank/DDBJ databases">
        <title>Draft genome sequences of ten Microbacterium spp. with emphasis on heavy metal contaminated environments.</title>
        <authorList>
            <person name="Corretto E."/>
        </authorList>
    </citation>
    <scope>NUCLEOTIDE SEQUENCE [LARGE SCALE GENOMIC DNA]</scope>
    <source>
        <strain evidence="2 3">DSM 8608</strain>
    </source>
</reference>
<dbReference type="InterPro" id="IPR007569">
    <property type="entry name" value="DUF559"/>
</dbReference>